<evidence type="ECO:0000256" key="2">
    <source>
        <dbReference type="SAM" id="SignalP"/>
    </source>
</evidence>
<evidence type="ECO:0000256" key="1">
    <source>
        <dbReference type="SAM" id="MobiDB-lite"/>
    </source>
</evidence>
<feature type="region of interest" description="Disordered" evidence="1">
    <location>
        <begin position="112"/>
        <end position="132"/>
    </location>
</feature>
<evidence type="ECO:0008006" key="5">
    <source>
        <dbReference type="Google" id="ProtNLM"/>
    </source>
</evidence>
<dbReference type="RefSeq" id="WP_133289454.1">
    <property type="nucleotide sequence ID" value="NZ_SMSJ01000018.1"/>
</dbReference>
<protein>
    <recommendedName>
        <fullName evidence="5">DUF4142 domain-containing protein</fullName>
    </recommendedName>
</protein>
<dbReference type="AlphaFoldDB" id="A0A4R5QF82"/>
<organism evidence="3 4">
    <name type="scientific">Dankookia rubra</name>
    <dbReference type="NCBI Taxonomy" id="1442381"/>
    <lineage>
        <taxon>Bacteria</taxon>
        <taxon>Pseudomonadati</taxon>
        <taxon>Pseudomonadota</taxon>
        <taxon>Alphaproteobacteria</taxon>
        <taxon>Acetobacterales</taxon>
        <taxon>Roseomonadaceae</taxon>
        <taxon>Dankookia</taxon>
    </lineage>
</organism>
<reference evidence="3 4" key="1">
    <citation type="journal article" date="2016" name="J. Microbiol.">
        <title>Dankookia rubra gen. nov., sp. nov., an alphaproteobacterium isolated from sediment of a shallow stream.</title>
        <authorList>
            <person name="Kim W.H."/>
            <person name="Kim D.H."/>
            <person name="Kang K."/>
            <person name="Ahn T.Y."/>
        </authorList>
    </citation>
    <scope>NUCLEOTIDE SEQUENCE [LARGE SCALE GENOMIC DNA]</scope>
    <source>
        <strain evidence="3 4">JCM30602</strain>
    </source>
</reference>
<keyword evidence="2" id="KW-0732">Signal</keyword>
<dbReference type="Proteomes" id="UP000295096">
    <property type="component" value="Unassembled WGS sequence"/>
</dbReference>
<evidence type="ECO:0000313" key="4">
    <source>
        <dbReference type="Proteomes" id="UP000295096"/>
    </source>
</evidence>
<name>A0A4R5QF82_9PROT</name>
<feature type="chain" id="PRO_5020977178" description="DUF4142 domain-containing protein" evidence="2">
    <location>
        <begin position="23"/>
        <end position="172"/>
    </location>
</feature>
<keyword evidence="4" id="KW-1185">Reference proteome</keyword>
<proteinExistence type="predicted"/>
<feature type="compositionally biased region" description="Basic and acidic residues" evidence="1">
    <location>
        <begin position="113"/>
        <end position="132"/>
    </location>
</feature>
<gene>
    <name evidence="3" type="ORF">E2C06_15160</name>
</gene>
<evidence type="ECO:0000313" key="3">
    <source>
        <dbReference type="EMBL" id="TDH61666.1"/>
    </source>
</evidence>
<accession>A0A4R5QF82</accession>
<comment type="caution">
    <text evidence="3">The sequence shown here is derived from an EMBL/GenBank/DDBJ whole genome shotgun (WGS) entry which is preliminary data.</text>
</comment>
<sequence length="172" mass="17914">MRVFPALAAMALLALPLAPACAQSVQETARGATPATGPGAALQSYALQLQAAETRLARAREAHAAGRTESQAGAASQERIELMQVLRAAWSDMQKVPQSFSETVAYQQAQRRMQHDLSEVGPDRSLSKEKADTAAQDALQVLSELRGHVVSAAGQAGASMPAPAVQGGGANR</sequence>
<dbReference type="EMBL" id="SMSJ01000018">
    <property type="protein sequence ID" value="TDH61666.1"/>
    <property type="molecule type" value="Genomic_DNA"/>
</dbReference>
<feature type="signal peptide" evidence="2">
    <location>
        <begin position="1"/>
        <end position="22"/>
    </location>
</feature>